<sequence>MKLLLGLSWLCWLWVAASAGERQVQEADIRFKISNAGLPVNGTFSGLEATIQFDPAHLEQARIRASVPVSTINTGIALRDRDLQKPTYFDAARYPTITMESTSFQKTGPNQYEGLFKLTIKDVQREVKMPFTVSADHKFEGKMRLNRLDYHVGKKNLIMANNVDVTIRVKAAQAH</sequence>
<comment type="caution">
    <text evidence="3">The sequence shown here is derived from an EMBL/GenBank/DDBJ whole genome shotgun (WGS) entry which is preliminary data.</text>
</comment>
<dbReference type="EMBL" id="JBHTEK010000001">
    <property type="protein sequence ID" value="MFC7669637.1"/>
    <property type="molecule type" value="Genomic_DNA"/>
</dbReference>
<evidence type="ECO:0000313" key="3">
    <source>
        <dbReference type="EMBL" id="MFC7669637.1"/>
    </source>
</evidence>
<reference evidence="4" key="1">
    <citation type="journal article" date="2019" name="Int. J. Syst. Evol. Microbiol.">
        <title>The Global Catalogue of Microorganisms (GCM) 10K type strain sequencing project: providing services to taxonomists for standard genome sequencing and annotation.</title>
        <authorList>
            <consortium name="The Broad Institute Genomics Platform"/>
            <consortium name="The Broad Institute Genome Sequencing Center for Infectious Disease"/>
            <person name="Wu L."/>
            <person name="Ma J."/>
        </authorList>
    </citation>
    <scope>NUCLEOTIDE SEQUENCE [LARGE SCALE GENOMIC DNA]</scope>
    <source>
        <strain evidence="4">JCM 19635</strain>
    </source>
</reference>
<proteinExistence type="predicted"/>
<feature type="chain" id="PRO_5045142961" evidence="1">
    <location>
        <begin position="20"/>
        <end position="175"/>
    </location>
</feature>
<evidence type="ECO:0000256" key="1">
    <source>
        <dbReference type="SAM" id="SignalP"/>
    </source>
</evidence>
<dbReference type="Gene3D" id="2.40.128.110">
    <property type="entry name" value="Lipid/polyisoprenoid-binding, YceI-like"/>
    <property type="match status" value="1"/>
</dbReference>
<feature type="domain" description="Lipid/polyisoprenoid-binding YceI-like" evidence="2">
    <location>
        <begin position="21"/>
        <end position="172"/>
    </location>
</feature>
<dbReference type="Pfam" id="PF04264">
    <property type="entry name" value="YceI"/>
    <property type="match status" value="1"/>
</dbReference>
<dbReference type="PANTHER" id="PTHR34406:SF1">
    <property type="entry name" value="PROTEIN YCEI"/>
    <property type="match status" value="1"/>
</dbReference>
<organism evidence="3 4">
    <name type="scientific">Hymenobacter humi</name>
    <dbReference type="NCBI Taxonomy" id="1411620"/>
    <lineage>
        <taxon>Bacteria</taxon>
        <taxon>Pseudomonadati</taxon>
        <taxon>Bacteroidota</taxon>
        <taxon>Cytophagia</taxon>
        <taxon>Cytophagales</taxon>
        <taxon>Hymenobacteraceae</taxon>
        <taxon>Hymenobacter</taxon>
    </lineage>
</organism>
<dbReference type="PANTHER" id="PTHR34406">
    <property type="entry name" value="PROTEIN YCEI"/>
    <property type="match status" value="1"/>
</dbReference>
<dbReference type="InterPro" id="IPR007372">
    <property type="entry name" value="Lipid/polyisoprenoid-bd_YceI"/>
</dbReference>
<dbReference type="SUPFAM" id="SSF101874">
    <property type="entry name" value="YceI-like"/>
    <property type="match status" value="1"/>
</dbReference>
<dbReference type="Proteomes" id="UP001596513">
    <property type="component" value="Unassembled WGS sequence"/>
</dbReference>
<keyword evidence="1" id="KW-0732">Signal</keyword>
<protein>
    <submittedName>
        <fullName evidence="3">YceI family protein</fullName>
    </submittedName>
</protein>
<gene>
    <name evidence="3" type="ORF">ACFQT0_21410</name>
</gene>
<feature type="signal peptide" evidence="1">
    <location>
        <begin position="1"/>
        <end position="19"/>
    </location>
</feature>
<name>A0ABW2UB50_9BACT</name>
<accession>A0ABW2UB50</accession>
<dbReference type="RefSeq" id="WP_380205128.1">
    <property type="nucleotide sequence ID" value="NZ_JBHTEK010000001.1"/>
</dbReference>
<dbReference type="InterPro" id="IPR036761">
    <property type="entry name" value="TTHA0802/YceI-like_sf"/>
</dbReference>
<keyword evidence="4" id="KW-1185">Reference proteome</keyword>
<evidence type="ECO:0000313" key="4">
    <source>
        <dbReference type="Proteomes" id="UP001596513"/>
    </source>
</evidence>
<dbReference type="SMART" id="SM00867">
    <property type="entry name" value="YceI"/>
    <property type="match status" value="1"/>
</dbReference>
<evidence type="ECO:0000259" key="2">
    <source>
        <dbReference type="SMART" id="SM00867"/>
    </source>
</evidence>